<protein>
    <submittedName>
        <fullName evidence="1">Uncharacterized protein</fullName>
    </submittedName>
</protein>
<name>A0ACB9QAR7_BAUVA</name>
<reference evidence="1 2" key="1">
    <citation type="journal article" date="2022" name="DNA Res.">
        <title>Chromosomal-level genome assembly of the orchid tree Bauhinia variegata (Leguminosae; Cercidoideae) supports the allotetraploid origin hypothesis of Bauhinia.</title>
        <authorList>
            <person name="Zhong Y."/>
            <person name="Chen Y."/>
            <person name="Zheng D."/>
            <person name="Pang J."/>
            <person name="Liu Y."/>
            <person name="Luo S."/>
            <person name="Meng S."/>
            <person name="Qian L."/>
            <person name="Wei D."/>
            <person name="Dai S."/>
            <person name="Zhou R."/>
        </authorList>
    </citation>
    <scope>NUCLEOTIDE SEQUENCE [LARGE SCALE GENOMIC DNA]</scope>
    <source>
        <strain evidence="1">BV-YZ2020</strain>
    </source>
</reference>
<proteinExistence type="predicted"/>
<sequence length="121" mass="13091">MKEPSLVACTSLSPIRRRLCRLLTANGKARGTRLAVSRLGILKEGGRGTIRTKKPEAEMVGKKQLGTSMDGVVVNYGPCAGTRHVNGSGEANDTIPEIGIAQKRDIAKSERREFEARVLCE</sequence>
<accession>A0ACB9QAR7</accession>
<dbReference type="Proteomes" id="UP000828941">
    <property type="component" value="Chromosome 1"/>
</dbReference>
<gene>
    <name evidence="1" type="ORF">L6164_001135</name>
</gene>
<evidence type="ECO:0000313" key="2">
    <source>
        <dbReference type="Proteomes" id="UP000828941"/>
    </source>
</evidence>
<evidence type="ECO:0000313" key="1">
    <source>
        <dbReference type="EMBL" id="KAI4357169.1"/>
    </source>
</evidence>
<organism evidence="1 2">
    <name type="scientific">Bauhinia variegata</name>
    <name type="common">Purple orchid tree</name>
    <name type="synonym">Phanera variegata</name>
    <dbReference type="NCBI Taxonomy" id="167791"/>
    <lineage>
        <taxon>Eukaryota</taxon>
        <taxon>Viridiplantae</taxon>
        <taxon>Streptophyta</taxon>
        <taxon>Embryophyta</taxon>
        <taxon>Tracheophyta</taxon>
        <taxon>Spermatophyta</taxon>
        <taxon>Magnoliopsida</taxon>
        <taxon>eudicotyledons</taxon>
        <taxon>Gunneridae</taxon>
        <taxon>Pentapetalae</taxon>
        <taxon>rosids</taxon>
        <taxon>fabids</taxon>
        <taxon>Fabales</taxon>
        <taxon>Fabaceae</taxon>
        <taxon>Cercidoideae</taxon>
        <taxon>Cercideae</taxon>
        <taxon>Bauhiniinae</taxon>
        <taxon>Bauhinia</taxon>
    </lineage>
</organism>
<dbReference type="EMBL" id="CM039426">
    <property type="protein sequence ID" value="KAI4357169.1"/>
    <property type="molecule type" value="Genomic_DNA"/>
</dbReference>
<keyword evidence="2" id="KW-1185">Reference proteome</keyword>
<comment type="caution">
    <text evidence="1">The sequence shown here is derived from an EMBL/GenBank/DDBJ whole genome shotgun (WGS) entry which is preliminary data.</text>
</comment>